<dbReference type="NCBIfam" id="TIGR02537">
    <property type="entry name" value="arch_flag_Nterm"/>
    <property type="match status" value="1"/>
</dbReference>
<dbReference type="InterPro" id="IPR013373">
    <property type="entry name" value="Flagellin/pilin_N_arc"/>
</dbReference>
<dbReference type="AlphaFoldDB" id="A0A812F8B0"/>
<keyword evidence="1" id="KW-0472">Membrane</keyword>
<feature type="transmembrane region" description="Helical" evidence="1">
    <location>
        <begin position="36"/>
        <end position="59"/>
    </location>
</feature>
<sequence>MLCLMNSIWLNICDTPRSLMNIQNNTRGLHKSRKGVAPVIATLLLVAIAVVGGAIVFAYSQNFFSSSQLSGKPTIEAAKILGYDARAIQQIQDHNGNGFISDSEESNAQKEAGERIAVYLKNDSVQSITISELRFGGAIYNYTRPTDTNTLNNGQYTIASGQGTSDLISTSSVADIQPGQTVSVVLALSENMKSGRDTQFKITTTNGAVFVNTVVIGQQSG</sequence>
<comment type="caution">
    <text evidence="2">The sequence shown here is derived from an EMBL/GenBank/DDBJ whole genome shotgun (WGS) entry which is preliminary data.</text>
</comment>
<name>A0A812F8B0_9ARCH</name>
<keyword evidence="1" id="KW-0812">Transmembrane</keyword>
<gene>
    <name evidence="2" type="ORF">NUZ5A_50805</name>
</gene>
<keyword evidence="1" id="KW-1133">Transmembrane helix</keyword>
<accession>A0A812F8B0</accession>
<reference evidence="2" key="1">
    <citation type="submission" date="2021-02" db="EMBL/GenBank/DDBJ databases">
        <authorList>
            <person name="Han P."/>
        </authorList>
    </citation>
    <scope>NUCLEOTIDE SEQUENCE</scope>
    <source>
        <strain evidence="2">Candidatus Nitrosotenuis uzonensis 5A</strain>
    </source>
</reference>
<dbReference type="EMBL" id="CAJNAQ010000005">
    <property type="protein sequence ID" value="CAE6498557.1"/>
    <property type="molecule type" value="Genomic_DNA"/>
</dbReference>
<evidence type="ECO:0000313" key="2">
    <source>
        <dbReference type="EMBL" id="CAE6498557.1"/>
    </source>
</evidence>
<evidence type="ECO:0000256" key="1">
    <source>
        <dbReference type="SAM" id="Phobius"/>
    </source>
</evidence>
<organism evidence="2 3">
    <name type="scientific">Candidatus Nitrosotenuis uzonensis</name>
    <dbReference type="NCBI Taxonomy" id="1407055"/>
    <lineage>
        <taxon>Archaea</taxon>
        <taxon>Nitrososphaerota</taxon>
        <taxon>Candidatus Nitrosotenuis</taxon>
    </lineage>
</organism>
<protein>
    <recommendedName>
        <fullName evidence="4">Archaeal Type IV pilin N-terminal domain-containing protein</fullName>
    </recommendedName>
</protein>
<evidence type="ECO:0008006" key="4">
    <source>
        <dbReference type="Google" id="ProtNLM"/>
    </source>
</evidence>
<evidence type="ECO:0000313" key="3">
    <source>
        <dbReference type="Proteomes" id="UP000655759"/>
    </source>
</evidence>
<dbReference type="Proteomes" id="UP000655759">
    <property type="component" value="Unassembled WGS sequence"/>
</dbReference>
<proteinExistence type="predicted"/>